<dbReference type="GO" id="GO:0031469">
    <property type="term" value="C:bacterial microcompartment"/>
    <property type="evidence" value="ECO:0007669"/>
    <property type="project" value="UniProtKB-SubCell"/>
</dbReference>
<dbReference type="Proteomes" id="UP000247485">
    <property type="component" value="Unassembled WGS sequence"/>
</dbReference>
<evidence type="ECO:0000256" key="10">
    <source>
        <dbReference type="ARBA" id="ARBA00024322"/>
    </source>
</evidence>
<evidence type="ECO:0000256" key="11">
    <source>
        <dbReference type="ARBA" id="ARBA00024446"/>
    </source>
</evidence>
<keyword evidence="11" id="KW-1283">Bacterial microcompartment</keyword>
<evidence type="ECO:0000256" key="12">
    <source>
        <dbReference type="PIRNR" id="PIRNR010130"/>
    </source>
</evidence>
<proteinExistence type="inferred from homology"/>
<dbReference type="RefSeq" id="WP_011787814.1">
    <property type="nucleotide sequence ID" value="NZ_QJJG01000019.1"/>
</dbReference>
<dbReference type="GO" id="GO:0051144">
    <property type="term" value="P:1,2-propanediol catabolic process"/>
    <property type="evidence" value="ECO:0007669"/>
    <property type="project" value="UniProtKB-UniPathway"/>
</dbReference>
<dbReference type="GO" id="GO:0046872">
    <property type="term" value="F:metal ion binding"/>
    <property type="evidence" value="ECO:0007669"/>
    <property type="project" value="UniProtKB-KW"/>
</dbReference>
<dbReference type="PANTHER" id="PTHR39453">
    <property type="entry name" value="PHOSPHATE PROPANOYLTRANSFERASE"/>
    <property type="match status" value="1"/>
</dbReference>
<evidence type="ECO:0000256" key="8">
    <source>
        <dbReference type="ARBA" id="ARBA00022833"/>
    </source>
</evidence>
<comment type="subcellular location">
    <subcellularLocation>
        <location evidence="10">Bacterial microcompartment</location>
    </subcellularLocation>
</comment>
<keyword evidence="7" id="KW-0479">Metal-binding</keyword>
<evidence type="ECO:0000256" key="3">
    <source>
        <dbReference type="ARBA" id="ARBA00007342"/>
    </source>
</evidence>
<accession>A0A318FD71</accession>
<reference evidence="13 14" key="1">
    <citation type="submission" date="2018-05" db="EMBL/GenBank/DDBJ databases">
        <title>Freshwater and sediment microbial communities from various areas in North America, analyzing microbe dynamics in response to fracking.</title>
        <authorList>
            <person name="Lamendella R."/>
        </authorList>
    </citation>
    <scope>NUCLEOTIDE SEQUENCE [LARGE SCALE GENOMIC DNA]</scope>
    <source>
        <strain evidence="13 14">67</strain>
    </source>
</reference>
<keyword evidence="8" id="KW-0862">Zinc</keyword>
<comment type="function">
    <text evidence="12">Involved in 1,2-propanediol (1,2-PD) degradation by catalyzing the conversion of propanoyl-CoA to propanoyl-phosphate.</text>
</comment>
<dbReference type="EC" id="2.3.1.222" evidence="4 12"/>
<dbReference type="Pfam" id="PF06130">
    <property type="entry name" value="PTAC"/>
    <property type="match status" value="1"/>
</dbReference>
<evidence type="ECO:0000256" key="7">
    <source>
        <dbReference type="ARBA" id="ARBA00022723"/>
    </source>
</evidence>
<dbReference type="GO" id="GO:0016747">
    <property type="term" value="F:acyltransferase activity, transferring groups other than amino-acyl groups"/>
    <property type="evidence" value="ECO:0007669"/>
    <property type="project" value="InterPro"/>
</dbReference>
<evidence type="ECO:0000256" key="6">
    <source>
        <dbReference type="ARBA" id="ARBA00022679"/>
    </source>
</evidence>
<comment type="cofactor">
    <cofactor evidence="1">
        <name>Zn(2+)</name>
        <dbReference type="ChEBI" id="CHEBI:29105"/>
    </cofactor>
</comment>
<dbReference type="SMR" id="A0A318FD71"/>
<dbReference type="InterPro" id="IPR008300">
    <property type="entry name" value="PTAC"/>
</dbReference>
<dbReference type="PANTHER" id="PTHR39453:SF1">
    <property type="entry name" value="PHOSPHATE PROPANOYLTRANSFERASE"/>
    <property type="match status" value="1"/>
</dbReference>
<dbReference type="EMBL" id="QJJG01000019">
    <property type="protein sequence ID" value="PXW39583.1"/>
    <property type="molecule type" value="Genomic_DNA"/>
</dbReference>
<comment type="similarity">
    <text evidence="3 12">Belongs to the PduL family.</text>
</comment>
<dbReference type="UniPathway" id="UPA00621"/>
<gene>
    <name evidence="13" type="ORF">DET57_11968</name>
</gene>
<evidence type="ECO:0000256" key="9">
    <source>
        <dbReference type="ARBA" id="ARBA00023315"/>
    </source>
</evidence>
<evidence type="ECO:0000313" key="13">
    <source>
        <dbReference type="EMBL" id="PXW39583.1"/>
    </source>
</evidence>
<evidence type="ECO:0000256" key="2">
    <source>
        <dbReference type="ARBA" id="ARBA00004836"/>
    </source>
</evidence>
<comment type="caution">
    <text evidence="13">The sequence shown here is derived from an EMBL/GenBank/DDBJ whole genome shotgun (WGS) entry which is preliminary data.</text>
</comment>
<organism evidence="13 14">
    <name type="scientific">Klebsiella oxytoca</name>
    <dbReference type="NCBI Taxonomy" id="571"/>
    <lineage>
        <taxon>Bacteria</taxon>
        <taxon>Pseudomonadati</taxon>
        <taxon>Pseudomonadota</taxon>
        <taxon>Gammaproteobacteria</taxon>
        <taxon>Enterobacterales</taxon>
        <taxon>Enterobacteriaceae</taxon>
        <taxon>Klebsiella/Raoultella group</taxon>
        <taxon>Klebsiella</taxon>
    </lineage>
</organism>
<comment type="catalytic activity">
    <reaction evidence="12">
        <text>propanoyl-CoA + phosphate = propanoyl phosphate + CoA</text>
        <dbReference type="Rhea" id="RHEA:28046"/>
        <dbReference type="ChEBI" id="CHEBI:43474"/>
        <dbReference type="ChEBI" id="CHEBI:57287"/>
        <dbReference type="ChEBI" id="CHEBI:57392"/>
        <dbReference type="ChEBI" id="CHEBI:58933"/>
        <dbReference type="EC" id="2.3.1.222"/>
    </reaction>
</comment>
<keyword evidence="9 12" id="KW-0012">Acyltransferase</keyword>
<comment type="pathway">
    <text evidence="2 12">Polyol metabolism; 1,2-propanediol degradation.</text>
</comment>
<dbReference type="PIRSF" id="PIRSF010130">
    <property type="entry name" value="PduL"/>
    <property type="match status" value="1"/>
</dbReference>
<protein>
    <recommendedName>
        <fullName evidence="5 12">Phosphate propanoyltransferase</fullName>
        <ecNumber evidence="4 12">2.3.1.222</ecNumber>
    </recommendedName>
</protein>
<evidence type="ECO:0000256" key="4">
    <source>
        <dbReference type="ARBA" id="ARBA00012206"/>
    </source>
</evidence>
<evidence type="ECO:0000256" key="5">
    <source>
        <dbReference type="ARBA" id="ARBA00020837"/>
    </source>
</evidence>
<dbReference type="AlphaFoldDB" id="A0A318FD71"/>
<evidence type="ECO:0000313" key="14">
    <source>
        <dbReference type="Proteomes" id="UP000247485"/>
    </source>
</evidence>
<dbReference type="NCBIfam" id="NF011652">
    <property type="entry name" value="PRK15070.1"/>
    <property type="match status" value="1"/>
</dbReference>
<evidence type="ECO:0000256" key="1">
    <source>
        <dbReference type="ARBA" id="ARBA00001947"/>
    </source>
</evidence>
<keyword evidence="6 12" id="KW-0808">Transferase</keyword>
<sequence length="211" mass="22918">MDHDLITKLTGQVIAQMRQRTIPLGISNRHVHLSAKDYQSLFPGQTLKIKKPLGQPGQFAAEQTVSLIGPRGQLKNVRILGPLRGQTQVEISYTDARQIGLTAPLRLSGDLTGSVSVTLKSEAGEINLTEGVIIARRHIHMSPLDAAIFGVTQGETVKVGIEGTDRKLIFDDVCIRVAEDMRLEMHIDTDEANAAGIDGGQAVARLLLTKR</sequence>
<name>A0A318FD71_KLEOX</name>